<feature type="compositionally biased region" description="Polar residues" evidence="1">
    <location>
        <begin position="17"/>
        <end position="30"/>
    </location>
</feature>
<evidence type="ECO:0000313" key="4">
    <source>
        <dbReference type="Proteomes" id="UP001140513"/>
    </source>
</evidence>
<dbReference type="RefSeq" id="XP_056064826.1">
    <property type="nucleotide sequence ID" value="XM_056220839.1"/>
</dbReference>
<dbReference type="EMBL" id="JAPEUX010000010">
    <property type="protein sequence ID" value="KAJ4344374.1"/>
    <property type="molecule type" value="Genomic_DNA"/>
</dbReference>
<dbReference type="PANTHER" id="PTHR42470">
    <property type="entry name" value="VAST DOMAIN-CONTAINING PROTEIN"/>
    <property type="match status" value="1"/>
</dbReference>
<feature type="compositionally biased region" description="Polar residues" evidence="1">
    <location>
        <begin position="51"/>
        <end position="61"/>
    </location>
</feature>
<comment type="caution">
    <text evidence="3">The sequence shown here is derived from an EMBL/GenBank/DDBJ whole genome shotgun (WGS) entry which is preliminary data.</text>
</comment>
<sequence>MLKKLASSGDSLKTPLGSMQQSHEFASTPTEEPVAVPNSTPKTSALPMNASHGSQIDTSASPTNNIVAPDTPPTEPPAATPIIWGCSLPLTEATVQKFSGDSSCATLQESSIVTPATSHTGRQDDTSRASAGSDIITKAIDEVTKLRAHNVQPDTKRALPKDIADFISGVLQRPLEGERSPNAKEVVTISQDTAFSDEDIFLFNIAPWLVIPFHQPGPMLASVGKTRLSTDWLPTASEEIVKGLGALSEARPDTALGYAKKGIVDPSTKTAFTSHEEFVYLSRFDICEELLMPFLTAQYKPANGESFTIAQFEGARDGACIVNYLYEFYDAAKRDAPTTLETCHFSITVDPWQAMLWVHWSEAEQDTRAYYSKLVMTCSNRSVSQVQEFRVYIKNLINWACEDRLRSIKEALPDFHANRGPPTKRQKKGTTS</sequence>
<gene>
    <name evidence="3" type="ORF">N0V89_012114</name>
</gene>
<name>A0A9W8X8J5_9PLEO</name>
<dbReference type="Pfam" id="PF25545">
    <property type="entry name" value="DUF7924"/>
    <property type="match status" value="1"/>
</dbReference>
<feature type="region of interest" description="Disordered" evidence="1">
    <location>
        <begin position="1"/>
        <end position="61"/>
    </location>
</feature>
<feature type="domain" description="DUF7924" evidence="2">
    <location>
        <begin position="248"/>
        <end position="412"/>
    </location>
</feature>
<protein>
    <recommendedName>
        <fullName evidence="2">DUF7924 domain-containing protein</fullName>
    </recommendedName>
</protein>
<reference evidence="3" key="1">
    <citation type="submission" date="2022-10" db="EMBL/GenBank/DDBJ databases">
        <title>Tapping the CABI collections for fungal endophytes: first genome assemblies for Collariella, Neodidymelliopsis, Ascochyta clinopodiicola, Didymella pomorum, Didymosphaeria variabile, Neocosmospora piperis and Neocucurbitaria cava.</title>
        <authorList>
            <person name="Hill R."/>
        </authorList>
    </citation>
    <scope>NUCLEOTIDE SEQUENCE</scope>
    <source>
        <strain evidence="3">IMI 356815</strain>
    </source>
</reference>
<accession>A0A9W8X8J5</accession>
<dbReference type="AlphaFoldDB" id="A0A9W8X8J5"/>
<organism evidence="3 4">
    <name type="scientific">Didymosphaeria variabile</name>
    <dbReference type="NCBI Taxonomy" id="1932322"/>
    <lineage>
        <taxon>Eukaryota</taxon>
        <taxon>Fungi</taxon>
        <taxon>Dikarya</taxon>
        <taxon>Ascomycota</taxon>
        <taxon>Pezizomycotina</taxon>
        <taxon>Dothideomycetes</taxon>
        <taxon>Pleosporomycetidae</taxon>
        <taxon>Pleosporales</taxon>
        <taxon>Massarineae</taxon>
        <taxon>Didymosphaeriaceae</taxon>
        <taxon>Didymosphaeria</taxon>
    </lineage>
</organism>
<dbReference type="InterPro" id="IPR057684">
    <property type="entry name" value="DUF7924"/>
</dbReference>
<keyword evidence="4" id="KW-1185">Reference proteome</keyword>
<dbReference type="GeneID" id="80915644"/>
<dbReference type="PANTHER" id="PTHR42470:SF1">
    <property type="entry name" value="VAST DOMAIN-CONTAINING PROTEIN"/>
    <property type="match status" value="1"/>
</dbReference>
<dbReference type="OrthoDB" id="5426775at2759"/>
<evidence type="ECO:0000259" key="2">
    <source>
        <dbReference type="Pfam" id="PF25545"/>
    </source>
</evidence>
<evidence type="ECO:0000256" key="1">
    <source>
        <dbReference type="SAM" id="MobiDB-lite"/>
    </source>
</evidence>
<evidence type="ECO:0000313" key="3">
    <source>
        <dbReference type="EMBL" id="KAJ4344374.1"/>
    </source>
</evidence>
<dbReference type="Proteomes" id="UP001140513">
    <property type="component" value="Unassembled WGS sequence"/>
</dbReference>
<proteinExistence type="predicted"/>